<evidence type="ECO:0000313" key="3">
    <source>
        <dbReference type="Proteomes" id="UP000547458"/>
    </source>
</evidence>
<keyword evidence="3" id="KW-1185">Reference proteome</keyword>
<organism evidence="2 3">
    <name type="scientific">Arthrobacter pigmenti</name>
    <dbReference type="NCBI Taxonomy" id="271432"/>
    <lineage>
        <taxon>Bacteria</taxon>
        <taxon>Bacillati</taxon>
        <taxon>Actinomycetota</taxon>
        <taxon>Actinomycetes</taxon>
        <taxon>Micrococcales</taxon>
        <taxon>Micrococcaceae</taxon>
        <taxon>Arthrobacter</taxon>
    </lineage>
</organism>
<dbReference type="Proteomes" id="UP000547458">
    <property type="component" value="Unassembled WGS sequence"/>
</dbReference>
<sequence length="145" mass="15355">MEPDVAESFQQQVRTLATLTQDGQTERALEEAAALKADVQAAAAAGTVTAGRADRIEAGIDSFVASLTPVEQTETVPPAPGPSSSVGPDPAPVDSDPPVSPPKQVTPDDRADGEEEDSERSEEEAEEARDQAEDEAKEREKREDD</sequence>
<feature type="compositionally biased region" description="Acidic residues" evidence="1">
    <location>
        <begin position="111"/>
        <end position="127"/>
    </location>
</feature>
<dbReference type="AlphaFoldDB" id="A0A846RTJ1"/>
<protein>
    <submittedName>
        <fullName evidence="2">Type IV secretory pathway VirB10-like protein</fullName>
    </submittedName>
</protein>
<evidence type="ECO:0000256" key="1">
    <source>
        <dbReference type="SAM" id="MobiDB-lite"/>
    </source>
</evidence>
<reference evidence="2 3" key="1">
    <citation type="submission" date="2020-03" db="EMBL/GenBank/DDBJ databases">
        <title>Sequencing the genomes of 1000 actinobacteria strains.</title>
        <authorList>
            <person name="Klenk H.-P."/>
        </authorList>
    </citation>
    <scope>NUCLEOTIDE SEQUENCE [LARGE SCALE GENOMIC DNA]</scope>
    <source>
        <strain evidence="2 3">DSM 16403</strain>
    </source>
</reference>
<gene>
    <name evidence="2" type="ORF">BJ994_000677</name>
</gene>
<evidence type="ECO:0000313" key="2">
    <source>
        <dbReference type="EMBL" id="NJC21601.1"/>
    </source>
</evidence>
<comment type="caution">
    <text evidence="2">The sequence shown here is derived from an EMBL/GenBank/DDBJ whole genome shotgun (WGS) entry which is preliminary data.</text>
</comment>
<feature type="region of interest" description="Disordered" evidence="1">
    <location>
        <begin position="69"/>
        <end position="145"/>
    </location>
</feature>
<feature type="compositionally biased region" description="Low complexity" evidence="1">
    <location>
        <begin position="82"/>
        <end position="97"/>
    </location>
</feature>
<accession>A0A846RTJ1</accession>
<dbReference type="RefSeq" id="WP_167991486.1">
    <property type="nucleotide sequence ID" value="NZ_JAATJL010000001.1"/>
</dbReference>
<proteinExistence type="predicted"/>
<feature type="compositionally biased region" description="Basic and acidic residues" evidence="1">
    <location>
        <begin position="128"/>
        <end position="145"/>
    </location>
</feature>
<dbReference type="EMBL" id="JAATJL010000001">
    <property type="protein sequence ID" value="NJC21601.1"/>
    <property type="molecule type" value="Genomic_DNA"/>
</dbReference>
<name>A0A846RTJ1_9MICC</name>